<dbReference type="PANTHER" id="PTHR12826:SF15">
    <property type="entry name" value="RIBONUCLEASE Y"/>
    <property type="match status" value="1"/>
</dbReference>
<evidence type="ECO:0000256" key="11">
    <source>
        <dbReference type="SAM" id="MobiDB-lite"/>
    </source>
</evidence>
<dbReference type="NCBIfam" id="TIGR00277">
    <property type="entry name" value="HDIG"/>
    <property type="match status" value="1"/>
</dbReference>
<evidence type="ECO:0000256" key="4">
    <source>
        <dbReference type="ARBA" id="ARBA00022759"/>
    </source>
</evidence>
<keyword evidence="1" id="KW-1003">Cell membrane</keyword>
<evidence type="ECO:0000256" key="7">
    <source>
        <dbReference type="ARBA" id="ARBA00022989"/>
    </source>
</evidence>
<dbReference type="AlphaFoldDB" id="A0A846QNX7"/>
<proteinExistence type="inferred from homology"/>
<dbReference type="InterPro" id="IPR036612">
    <property type="entry name" value="KH_dom_type_1_sf"/>
</dbReference>
<reference evidence="13 14" key="1">
    <citation type="submission" date="2020-03" db="EMBL/GenBank/DDBJ databases">
        <title>Genomic Encyclopedia of Type Strains, Phase IV (KMG-IV): sequencing the most valuable type-strain genomes for metagenomic binning, comparative biology and taxonomic classification.</title>
        <authorList>
            <person name="Goeker M."/>
        </authorList>
    </citation>
    <scope>NUCLEOTIDE SEQUENCE [LARGE SCALE GENOMIC DNA]</scope>
    <source>
        <strain evidence="13 14">DSM 24233</strain>
    </source>
</reference>
<dbReference type="InterPro" id="IPR004088">
    <property type="entry name" value="KH_dom_type_1"/>
</dbReference>
<dbReference type="EC" id="3.1.-.-" evidence="9 10"/>
<evidence type="ECO:0000256" key="6">
    <source>
        <dbReference type="ARBA" id="ARBA00022884"/>
    </source>
</evidence>
<dbReference type="InterPro" id="IPR017705">
    <property type="entry name" value="Ribonuclease_Y"/>
</dbReference>
<evidence type="ECO:0000256" key="2">
    <source>
        <dbReference type="ARBA" id="ARBA00022692"/>
    </source>
</evidence>
<keyword evidence="6 9" id="KW-0694">RNA-binding</keyword>
<dbReference type="InterPro" id="IPR003607">
    <property type="entry name" value="HD/PDEase_dom"/>
</dbReference>
<evidence type="ECO:0000256" key="1">
    <source>
        <dbReference type="ARBA" id="ARBA00022475"/>
    </source>
</evidence>
<dbReference type="CDD" id="cd22431">
    <property type="entry name" value="KH-I_RNaseY"/>
    <property type="match status" value="1"/>
</dbReference>
<keyword evidence="2" id="KW-0812">Transmembrane</keyword>
<dbReference type="GO" id="GO:0004521">
    <property type="term" value="F:RNA endonuclease activity"/>
    <property type="evidence" value="ECO:0007669"/>
    <property type="project" value="UniProtKB-UniRule"/>
</dbReference>
<comment type="function">
    <text evidence="9">Endoribonuclease that initiates mRNA decay.</text>
</comment>
<evidence type="ECO:0000313" key="13">
    <source>
        <dbReference type="EMBL" id="NJB68172.1"/>
    </source>
</evidence>
<protein>
    <recommendedName>
        <fullName evidence="9 10">Ribonuclease Y</fullName>
        <shortName evidence="9">RNase Y</shortName>
        <ecNumber evidence="9 10">3.1.-.-</ecNumber>
    </recommendedName>
</protein>
<organism evidence="13 14">
    <name type="scientific">Desulfobaculum xiamenense</name>
    <dbReference type="NCBI Taxonomy" id="995050"/>
    <lineage>
        <taxon>Bacteria</taxon>
        <taxon>Pseudomonadati</taxon>
        <taxon>Thermodesulfobacteriota</taxon>
        <taxon>Desulfovibrionia</taxon>
        <taxon>Desulfovibrionales</taxon>
        <taxon>Desulfovibrionaceae</taxon>
        <taxon>Desulfobaculum</taxon>
    </lineage>
</organism>
<accession>A0A846QNX7</accession>
<sequence>MSLAVLFAAIVGAAVGASAGYILHNYIASKRLAGAKDLAERILDEARKEGQAQRKEFMLQAQDEILKLKKEMESEFKDKEAEFKDLAADLKEQEREVKKREARNQEKEERYEHKAEELNSKESELVAMEKRLSRLERKIVQREEEIDELERQKLSKLEEISGLTAEEAKARLIDEIESQTRHDAAKRVRQIEMEAKETADRKAKEILATAIQRYSGDYVGEQTVAAVNIPSEDMKGRIIGREGRNIRAFEAATGVDLIIDDTPETVVLSAFSPLRRQVAKMSLERLISDGRIHPARIEEVVKKVEQEMDVKVREIGEQATFDAGVHGIHPDVVKLLGQLQYRTSFSQNVLQHSLEVASLCGIMAAELGLDVKKAKRAGLLHDIGKAVDHEVEGPHALIGADLAKKFGESKEIIHAIAAHHEDTPPSTVLAILVQAADSVSGARPGARKELLENYVKRLEELEGIATSFEGVSKAYAIQAGREIRVMVDSERIDDDKTYLLCKDISKKIEDNLTYPGQIRVTCIRERRAVGYAK</sequence>
<keyword evidence="8" id="KW-0472">Membrane</keyword>
<evidence type="ECO:0000256" key="9">
    <source>
        <dbReference type="HAMAP-Rule" id="MF_00335"/>
    </source>
</evidence>
<comment type="similarity">
    <text evidence="9">Belongs to the RNase Y family.</text>
</comment>
<evidence type="ECO:0000256" key="8">
    <source>
        <dbReference type="ARBA" id="ARBA00023136"/>
    </source>
</evidence>
<dbReference type="EMBL" id="JAATJA010000002">
    <property type="protein sequence ID" value="NJB68172.1"/>
    <property type="molecule type" value="Genomic_DNA"/>
</dbReference>
<comment type="caution">
    <text evidence="13">The sequence shown here is derived from an EMBL/GenBank/DDBJ whole genome shotgun (WGS) entry which is preliminary data.</text>
</comment>
<keyword evidence="3 9" id="KW-0540">Nuclease</keyword>
<dbReference type="NCBIfam" id="TIGR03319">
    <property type="entry name" value="RNase_Y"/>
    <property type="match status" value="1"/>
</dbReference>
<keyword evidence="4 9" id="KW-0255">Endonuclease</keyword>
<dbReference type="GO" id="GO:0005886">
    <property type="term" value="C:plasma membrane"/>
    <property type="evidence" value="ECO:0007669"/>
    <property type="project" value="UniProtKB-UniRule"/>
</dbReference>
<dbReference type="PROSITE" id="PS50084">
    <property type="entry name" value="KH_TYPE_1"/>
    <property type="match status" value="1"/>
</dbReference>
<feature type="region of interest" description="Disordered" evidence="11">
    <location>
        <begin position="95"/>
        <end position="116"/>
    </location>
</feature>
<name>A0A846QNX7_9BACT</name>
<feature type="domain" description="HD" evidence="12">
    <location>
        <begin position="349"/>
        <end position="442"/>
    </location>
</feature>
<evidence type="ECO:0000313" key="14">
    <source>
        <dbReference type="Proteomes" id="UP000580856"/>
    </source>
</evidence>
<dbReference type="Pfam" id="PF12072">
    <property type="entry name" value="RNase_Y_N"/>
    <property type="match status" value="2"/>
</dbReference>
<dbReference type="Pfam" id="PF01966">
    <property type="entry name" value="HD"/>
    <property type="match status" value="1"/>
</dbReference>
<dbReference type="SMART" id="SM00471">
    <property type="entry name" value="HDc"/>
    <property type="match status" value="1"/>
</dbReference>
<dbReference type="FunFam" id="1.10.3210.10:FF:000022">
    <property type="entry name" value="Ribonuclease Y"/>
    <property type="match status" value="1"/>
</dbReference>
<evidence type="ECO:0000256" key="10">
    <source>
        <dbReference type="NCBIfam" id="TIGR03319"/>
    </source>
</evidence>
<dbReference type="SUPFAM" id="SSF54791">
    <property type="entry name" value="Eukaryotic type KH-domain (KH-domain type I)"/>
    <property type="match status" value="1"/>
</dbReference>
<evidence type="ECO:0000256" key="3">
    <source>
        <dbReference type="ARBA" id="ARBA00022722"/>
    </source>
</evidence>
<gene>
    <name evidence="9" type="primary">rny</name>
    <name evidence="13" type="ORF">GGQ74_001845</name>
</gene>
<dbReference type="SUPFAM" id="SSF109604">
    <property type="entry name" value="HD-domain/PDEase-like"/>
    <property type="match status" value="1"/>
</dbReference>
<dbReference type="InterPro" id="IPR006674">
    <property type="entry name" value="HD_domain"/>
</dbReference>
<dbReference type="InterPro" id="IPR004087">
    <property type="entry name" value="KH_dom"/>
</dbReference>
<dbReference type="HAMAP" id="MF_00335">
    <property type="entry name" value="RNase_Y"/>
    <property type="match status" value="1"/>
</dbReference>
<dbReference type="Gene3D" id="1.10.3210.10">
    <property type="entry name" value="Hypothetical protein af1432"/>
    <property type="match status" value="1"/>
</dbReference>
<evidence type="ECO:0000259" key="12">
    <source>
        <dbReference type="PROSITE" id="PS51831"/>
    </source>
</evidence>
<dbReference type="SMART" id="SM00322">
    <property type="entry name" value="KH"/>
    <property type="match status" value="1"/>
</dbReference>
<evidence type="ECO:0000256" key="5">
    <source>
        <dbReference type="ARBA" id="ARBA00022801"/>
    </source>
</evidence>
<dbReference type="PROSITE" id="PS51831">
    <property type="entry name" value="HD"/>
    <property type="match status" value="1"/>
</dbReference>
<dbReference type="GO" id="GO:0016787">
    <property type="term" value="F:hydrolase activity"/>
    <property type="evidence" value="ECO:0007669"/>
    <property type="project" value="UniProtKB-KW"/>
</dbReference>
<dbReference type="CDD" id="cd00077">
    <property type="entry name" value="HDc"/>
    <property type="match status" value="1"/>
</dbReference>
<dbReference type="GO" id="GO:0006402">
    <property type="term" value="P:mRNA catabolic process"/>
    <property type="evidence" value="ECO:0007669"/>
    <property type="project" value="UniProtKB-UniRule"/>
</dbReference>
<dbReference type="Pfam" id="PF00013">
    <property type="entry name" value="KH_1"/>
    <property type="match status" value="1"/>
</dbReference>
<dbReference type="InterPro" id="IPR006675">
    <property type="entry name" value="HDIG_dom"/>
</dbReference>
<keyword evidence="7" id="KW-1133">Transmembrane helix</keyword>
<dbReference type="RefSeq" id="WP_167941259.1">
    <property type="nucleotide sequence ID" value="NZ_JAATJA010000002.1"/>
</dbReference>
<dbReference type="PANTHER" id="PTHR12826">
    <property type="entry name" value="RIBONUCLEASE Y"/>
    <property type="match status" value="1"/>
</dbReference>
<dbReference type="Proteomes" id="UP000580856">
    <property type="component" value="Unassembled WGS sequence"/>
</dbReference>
<dbReference type="GO" id="GO:0003723">
    <property type="term" value="F:RNA binding"/>
    <property type="evidence" value="ECO:0007669"/>
    <property type="project" value="UniProtKB-UniRule"/>
</dbReference>
<keyword evidence="5 9" id="KW-0378">Hydrolase</keyword>
<keyword evidence="14" id="KW-1185">Reference proteome</keyword>
<dbReference type="InterPro" id="IPR022711">
    <property type="entry name" value="RNase_Y_N"/>
</dbReference>